<accession>A0A8J5MTR9</accession>
<dbReference type="Proteomes" id="UP000747542">
    <property type="component" value="Unassembled WGS sequence"/>
</dbReference>
<keyword evidence="3" id="KW-1185">Reference proteome</keyword>
<organism evidence="2 3">
    <name type="scientific">Homarus americanus</name>
    <name type="common">American lobster</name>
    <dbReference type="NCBI Taxonomy" id="6706"/>
    <lineage>
        <taxon>Eukaryota</taxon>
        <taxon>Metazoa</taxon>
        <taxon>Ecdysozoa</taxon>
        <taxon>Arthropoda</taxon>
        <taxon>Crustacea</taxon>
        <taxon>Multicrustacea</taxon>
        <taxon>Malacostraca</taxon>
        <taxon>Eumalacostraca</taxon>
        <taxon>Eucarida</taxon>
        <taxon>Decapoda</taxon>
        <taxon>Pleocyemata</taxon>
        <taxon>Astacidea</taxon>
        <taxon>Nephropoidea</taxon>
        <taxon>Nephropidae</taxon>
        <taxon>Homarus</taxon>
    </lineage>
</organism>
<dbReference type="EMBL" id="JAHLQT010027013">
    <property type="protein sequence ID" value="KAG7162814.1"/>
    <property type="molecule type" value="Genomic_DNA"/>
</dbReference>
<protein>
    <submittedName>
        <fullName evidence="2">Uncharacterized protein</fullName>
    </submittedName>
</protein>
<evidence type="ECO:0000313" key="3">
    <source>
        <dbReference type="Proteomes" id="UP000747542"/>
    </source>
</evidence>
<proteinExistence type="predicted"/>
<evidence type="ECO:0000313" key="2">
    <source>
        <dbReference type="EMBL" id="KAG7162814.1"/>
    </source>
</evidence>
<reference evidence="2" key="1">
    <citation type="journal article" date="2021" name="Sci. Adv.">
        <title>The American lobster genome reveals insights on longevity, neural, and immune adaptations.</title>
        <authorList>
            <person name="Polinski J.M."/>
            <person name="Zimin A.V."/>
            <person name="Clark K.F."/>
            <person name="Kohn A.B."/>
            <person name="Sadowski N."/>
            <person name="Timp W."/>
            <person name="Ptitsyn A."/>
            <person name="Khanna P."/>
            <person name="Romanova D.Y."/>
            <person name="Williams P."/>
            <person name="Greenwood S.J."/>
            <person name="Moroz L.L."/>
            <person name="Walt D.R."/>
            <person name="Bodnar A.G."/>
        </authorList>
    </citation>
    <scope>NUCLEOTIDE SEQUENCE</scope>
    <source>
        <strain evidence="2">GMGI-L3</strain>
    </source>
</reference>
<sequence length="303" mass="33763">MAERQEVARVEGTIVGAVGVHTPMDDLDRATRKQVTLTAYRVIQQACGEDVSEDDHLTERTDYKHHLETPRTMVTAASSPYRTATSPHNLCTYDSVHEGECEVLQTRLEKVRVANTLPWDPCRLMLVATPQHHNFTLGSQDEPTIALAITVSSLLTLGYILDVMCVQNPQLRSDCGFSLSCDSTERQNLQHCRTRHLPNLSVLPIEKYLKKRVLGTSIAHDDEPLKLTRKKSQIYQFTVTEAEATPTPAPRNNRGELVSGHYPLRGQLSGKLRAQDCNSGYYDLVPSGPPRKVDGEEEGSDDS</sequence>
<gene>
    <name evidence="2" type="ORF">Hamer_G022271</name>
</gene>
<name>A0A8J5MTR9_HOMAM</name>
<comment type="caution">
    <text evidence="2">The sequence shown here is derived from an EMBL/GenBank/DDBJ whole genome shotgun (WGS) entry which is preliminary data.</text>
</comment>
<evidence type="ECO:0000256" key="1">
    <source>
        <dbReference type="SAM" id="MobiDB-lite"/>
    </source>
</evidence>
<dbReference type="AlphaFoldDB" id="A0A8J5MTR9"/>
<feature type="region of interest" description="Disordered" evidence="1">
    <location>
        <begin position="280"/>
        <end position="303"/>
    </location>
</feature>